<dbReference type="Proteomes" id="UP000051015">
    <property type="component" value="Unassembled WGS sequence"/>
</dbReference>
<feature type="domain" description="Thiolase C-terminal" evidence="10">
    <location>
        <begin position="249"/>
        <end position="365"/>
    </location>
</feature>
<evidence type="ECO:0000313" key="11">
    <source>
        <dbReference type="EMBL" id="KRM96452.1"/>
    </source>
</evidence>
<keyword evidence="3 7" id="KW-0808">Transferase</keyword>
<evidence type="ECO:0000256" key="5">
    <source>
        <dbReference type="ARBA" id="ARBA00030755"/>
    </source>
</evidence>
<evidence type="ECO:0000256" key="8">
    <source>
        <dbReference type="SAM" id="Phobius"/>
    </source>
</evidence>
<dbReference type="InterPro" id="IPR020616">
    <property type="entry name" value="Thiolase_N"/>
</dbReference>
<dbReference type="InterPro" id="IPR016039">
    <property type="entry name" value="Thiolase-like"/>
</dbReference>
<dbReference type="EC" id="2.3.1.9" evidence="2"/>
<gene>
    <name evidence="11" type="ORF">FC19_GL000744</name>
</gene>
<dbReference type="Gene3D" id="3.40.47.10">
    <property type="match status" value="2"/>
</dbReference>
<dbReference type="InterPro" id="IPR002155">
    <property type="entry name" value="Thiolase"/>
</dbReference>
<keyword evidence="8" id="KW-1133">Transmembrane helix</keyword>
<evidence type="ECO:0000256" key="6">
    <source>
        <dbReference type="PIRSR" id="PIRSR000429-1"/>
    </source>
</evidence>
<dbReference type="Pfam" id="PF00108">
    <property type="entry name" value="Thiolase_N"/>
    <property type="match status" value="1"/>
</dbReference>
<keyword evidence="8" id="KW-0472">Membrane</keyword>
<keyword evidence="8" id="KW-0812">Transmembrane</keyword>
<dbReference type="SUPFAM" id="SSF53901">
    <property type="entry name" value="Thiolase-like"/>
    <property type="match status" value="2"/>
</dbReference>
<dbReference type="PANTHER" id="PTHR18919:SF107">
    <property type="entry name" value="ACETYL-COA ACETYLTRANSFERASE, CYTOSOLIC"/>
    <property type="match status" value="1"/>
</dbReference>
<accession>A0A0R2D3D6</accession>
<evidence type="ECO:0000256" key="7">
    <source>
        <dbReference type="RuleBase" id="RU003557"/>
    </source>
</evidence>
<protein>
    <recommendedName>
        <fullName evidence="2">acetyl-CoA C-acetyltransferase</fullName>
        <ecNumber evidence="2">2.3.1.9</ecNumber>
    </recommendedName>
    <alternativeName>
        <fullName evidence="5">Acetoacetyl-CoA thiolase</fullName>
    </alternativeName>
</protein>
<dbReference type="InterPro" id="IPR020613">
    <property type="entry name" value="Thiolase_CS"/>
</dbReference>
<name>A0A0R2D3D6_9LACO</name>
<dbReference type="Pfam" id="PF02803">
    <property type="entry name" value="Thiolase_C"/>
    <property type="match status" value="1"/>
</dbReference>
<dbReference type="CDD" id="cd00751">
    <property type="entry name" value="thiolase"/>
    <property type="match status" value="1"/>
</dbReference>
<dbReference type="PIRSF" id="PIRSF000429">
    <property type="entry name" value="Ac-CoA_Ac_transf"/>
    <property type="match status" value="1"/>
</dbReference>
<evidence type="ECO:0000256" key="1">
    <source>
        <dbReference type="ARBA" id="ARBA00010982"/>
    </source>
</evidence>
<feature type="active site" description="Proton acceptor" evidence="6">
    <location>
        <position position="323"/>
    </location>
</feature>
<dbReference type="InterPro" id="IPR020617">
    <property type="entry name" value="Thiolase_C"/>
</dbReference>
<evidence type="ECO:0000256" key="2">
    <source>
        <dbReference type="ARBA" id="ARBA00012705"/>
    </source>
</evidence>
<dbReference type="STRING" id="1423725.FC19_GL000744"/>
<evidence type="ECO:0000259" key="9">
    <source>
        <dbReference type="Pfam" id="PF00108"/>
    </source>
</evidence>
<reference evidence="11 12" key="1">
    <citation type="journal article" date="2015" name="Genome Announc.">
        <title>Expanding the biotechnology potential of lactobacilli through comparative genomics of 213 strains and associated genera.</title>
        <authorList>
            <person name="Sun Z."/>
            <person name="Harris H.M."/>
            <person name="McCann A."/>
            <person name="Guo C."/>
            <person name="Argimon S."/>
            <person name="Zhang W."/>
            <person name="Yang X."/>
            <person name="Jeffery I.B."/>
            <person name="Cooney J.C."/>
            <person name="Kagawa T.F."/>
            <person name="Liu W."/>
            <person name="Song Y."/>
            <person name="Salvetti E."/>
            <person name="Wrobel A."/>
            <person name="Rasinkangas P."/>
            <person name="Parkhill J."/>
            <person name="Rea M.C."/>
            <person name="O'Sullivan O."/>
            <person name="Ritari J."/>
            <person name="Douillard F.P."/>
            <person name="Paul Ross R."/>
            <person name="Yang R."/>
            <person name="Briner A.E."/>
            <person name="Felis G.E."/>
            <person name="de Vos W.M."/>
            <person name="Barrangou R."/>
            <person name="Klaenhammer T.R."/>
            <person name="Caufield P.W."/>
            <person name="Cui Y."/>
            <person name="Zhang H."/>
            <person name="O'Toole P.W."/>
        </authorList>
    </citation>
    <scope>NUCLEOTIDE SEQUENCE [LARGE SCALE GENOMIC DNA]</scope>
    <source>
        <strain evidence="11 12">DSM 21051</strain>
    </source>
</reference>
<dbReference type="GO" id="GO:0003985">
    <property type="term" value="F:acetyl-CoA C-acetyltransferase activity"/>
    <property type="evidence" value="ECO:0007669"/>
    <property type="project" value="UniProtKB-EC"/>
</dbReference>
<evidence type="ECO:0000256" key="4">
    <source>
        <dbReference type="ARBA" id="ARBA00023315"/>
    </source>
</evidence>
<dbReference type="PROSITE" id="PS00737">
    <property type="entry name" value="THIOLASE_2"/>
    <property type="match status" value="1"/>
</dbReference>
<comment type="similarity">
    <text evidence="1 7">Belongs to the thiolase-like superfamily. Thiolase family.</text>
</comment>
<keyword evidence="12" id="KW-1185">Reference proteome</keyword>
<organism evidence="11 12">
    <name type="scientific">Liquorilactobacillus aquaticus DSM 21051</name>
    <dbReference type="NCBI Taxonomy" id="1423725"/>
    <lineage>
        <taxon>Bacteria</taxon>
        <taxon>Bacillati</taxon>
        <taxon>Bacillota</taxon>
        <taxon>Bacilli</taxon>
        <taxon>Lactobacillales</taxon>
        <taxon>Lactobacillaceae</taxon>
        <taxon>Liquorilactobacillus</taxon>
    </lineage>
</organism>
<proteinExistence type="inferred from homology"/>
<evidence type="ECO:0000313" key="12">
    <source>
        <dbReference type="Proteomes" id="UP000051015"/>
    </source>
</evidence>
<dbReference type="PANTHER" id="PTHR18919">
    <property type="entry name" value="ACETYL-COA C-ACYLTRANSFERASE"/>
    <property type="match status" value="1"/>
</dbReference>
<keyword evidence="4 7" id="KW-0012">Acyltransferase</keyword>
<feature type="active site" description="Proton acceptor" evidence="6">
    <location>
        <position position="354"/>
    </location>
</feature>
<dbReference type="PATRIC" id="fig|1423725.3.peg.768"/>
<feature type="domain" description="Thiolase N-terminal" evidence="9">
    <location>
        <begin position="2"/>
        <end position="238"/>
    </location>
</feature>
<dbReference type="NCBIfam" id="TIGR01930">
    <property type="entry name" value="AcCoA-C-Actrans"/>
    <property type="match status" value="1"/>
</dbReference>
<comment type="caution">
    <text evidence="11">The sequence shown here is derived from an EMBL/GenBank/DDBJ whole genome shotgun (WGS) entry which is preliminary data.</text>
</comment>
<feature type="active site" description="Acyl-thioester intermediate" evidence="6">
    <location>
        <position position="84"/>
    </location>
</feature>
<evidence type="ECO:0000256" key="3">
    <source>
        <dbReference type="ARBA" id="ARBA00022679"/>
    </source>
</evidence>
<feature type="transmembrane region" description="Helical" evidence="8">
    <location>
        <begin position="347"/>
        <end position="370"/>
    </location>
</feature>
<evidence type="ECO:0000259" key="10">
    <source>
        <dbReference type="Pfam" id="PF02803"/>
    </source>
</evidence>
<dbReference type="InterPro" id="IPR020610">
    <property type="entry name" value="Thiolase_AS"/>
</dbReference>
<dbReference type="PROSITE" id="PS00099">
    <property type="entry name" value="THIOLASE_3"/>
    <property type="match status" value="1"/>
</dbReference>
<dbReference type="EMBL" id="AYZD01000015">
    <property type="protein sequence ID" value="KRM96452.1"/>
    <property type="molecule type" value="Genomic_DNA"/>
</dbReference>
<sequence length="375" mass="40056">MSIVDAKRLPVGRVNGLLQTALPEDLYSVLIAEQFAELKSISLADIDQVFLGNVMNLGGNVARRCALAAGVAASAPAQTIDCQCASGLAAIINGAANILAGNAETVLAGGIESNSNANLIIDRVTKKQKFRYPMTAGDFSDEDVGLLTDKQADKFELKRTEVDEYALESQKKAHVAFSKGMLNAEMLPYMGLTRDECPRFDTNMEKLSHLKSVFTGSGICTAGNSCPINDGASSVILRKFHKNEKNAGYLLGSQIVGCRPEEFILGPVFATRKLLRKYNLTVQQIEAFEVNEAFAAQALICQRKLGIPKEKLNKLGGAIAYGHPYGATGGILIAHLLNVLNRVQRPALGVATLCVAGGMGASVLVGNTYWGQKHA</sequence>
<dbReference type="AlphaFoldDB" id="A0A0R2D3D6"/>